<accession>A0ACC0VMD2</accession>
<keyword evidence="2" id="KW-1185">Reference proteome</keyword>
<protein>
    <submittedName>
        <fullName evidence="1">Uncharacterized protein</fullName>
    </submittedName>
</protein>
<evidence type="ECO:0000313" key="2">
    <source>
        <dbReference type="Proteomes" id="UP001163321"/>
    </source>
</evidence>
<comment type="caution">
    <text evidence="1">The sequence shown here is derived from an EMBL/GenBank/DDBJ whole genome shotgun (WGS) entry which is preliminary data.</text>
</comment>
<dbReference type="Proteomes" id="UP001163321">
    <property type="component" value="Chromosome 8"/>
</dbReference>
<sequence length="203" mass="22383">MDRGDLRDVLYALKCHGSPMDTTLTWHGQKLTIALHISQGLAYMHSRSPKVIYRGLKSKNVLLNDAYDAKLSEFGVSRARPTTLGEHKSSPTNAPANAATFMTPGVGTSFWIAPEVLLGKEYDEQADVFSFSVVLSELDTDDYPYWNSGHVPGGEGDPSAARRNKRFWKESIAGPCVQRFIMIVRPGSWPRLRRASTGAPSSV</sequence>
<organism evidence="1 2">
    <name type="scientific">Peronosclerospora sorghi</name>
    <dbReference type="NCBI Taxonomy" id="230839"/>
    <lineage>
        <taxon>Eukaryota</taxon>
        <taxon>Sar</taxon>
        <taxon>Stramenopiles</taxon>
        <taxon>Oomycota</taxon>
        <taxon>Peronosporomycetes</taxon>
        <taxon>Peronosporales</taxon>
        <taxon>Peronosporaceae</taxon>
        <taxon>Peronosclerospora</taxon>
    </lineage>
</organism>
<dbReference type="EMBL" id="CM047587">
    <property type="protein sequence ID" value="KAI9907634.1"/>
    <property type="molecule type" value="Genomic_DNA"/>
</dbReference>
<proteinExistence type="predicted"/>
<gene>
    <name evidence="1" type="ORF">PsorP6_004797</name>
</gene>
<evidence type="ECO:0000313" key="1">
    <source>
        <dbReference type="EMBL" id="KAI9907634.1"/>
    </source>
</evidence>
<name>A0ACC0VMD2_9STRA</name>
<reference evidence="1 2" key="1">
    <citation type="journal article" date="2022" name="bioRxiv">
        <title>The genome of the oomycete Peronosclerospora sorghi, a cosmopolitan pathogen of maize and sorghum, is inflated with dispersed pseudogenes.</title>
        <authorList>
            <person name="Fletcher K."/>
            <person name="Martin F."/>
            <person name="Isakeit T."/>
            <person name="Cavanaugh K."/>
            <person name="Magill C."/>
            <person name="Michelmore R."/>
        </authorList>
    </citation>
    <scope>NUCLEOTIDE SEQUENCE [LARGE SCALE GENOMIC DNA]</scope>
    <source>
        <strain evidence="1">P6</strain>
    </source>
</reference>